<sequence>MNILKEIWFWFLVLGLILTFFGTLLWGIRGKAGFWVWFLIGWGDVSLIAAFFILNKERFL</sequence>
<feature type="transmembrane region" description="Helical" evidence="1">
    <location>
        <begin position="7"/>
        <end position="28"/>
    </location>
</feature>
<protein>
    <recommendedName>
        <fullName evidence="3">Transmembrane protein</fullName>
    </recommendedName>
</protein>
<evidence type="ECO:0000313" key="2">
    <source>
        <dbReference type="EMBL" id="QBK91161.1"/>
    </source>
</evidence>
<evidence type="ECO:0000256" key="1">
    <source>
        <dbReference type="SAM" id="Phobius"/>
    </source>
</evidence>
<evidence type="ECO:0008006" key="3">
    <source>
        <dbReference type="Google" id="ProtNLM"/>
    </source>
</evidence>
<proteinExistence type="predicted"/>
<reference evidence="2" key="1">
    <citation type="journal article" date="2019" name="MBio">
        <title>Virus Genomes from Deep Sea Sediments Expand the Ocean Megavirome and Support Independent Origins of Viral Gigantism.</title>
        <authorList>
            <person name="Backstrom D."/>
            <person name="Yutin N."/>
            <person name="Jorgensen S.L."/>
            <person name="Dharamshi J."/>
            <person name="Homa F."/>
            <person name="Zaremba-Niedwiedzka K."/>
            <person name="Spang A."/>
            <person name="Wolf Y.I."/>
            <person name="Koonin E.V."/>
            <person name="Ettema T.J."/>
        </authorList>
    </citation>
    <scope>NUCLEOTIDE SEQUENCE</scope>
</reference>
<organism evidence="2">
    <name type="scientific">Pithovirus LCPAC202</name>
    <dbReference type="NCBI Taxonomy" id="2506592"/>
    <lineage>
        <taxon>Viruses</taxon>
        <taxon>Pithoviruses</taxon>
    </lineage>
</organism>
<dbReference type="EMBL" id="MK500512">
    <property type="protein sequence ID" value="QBK91161.1"/>
    <property type="molecule type" value="Genomic_DNA"/>
</dbReference>
<feature type="transmembrane region" description="Helical" evidence="1">
    <location>
        <begin position="34"/>
        <end position="54"/>
    </location>
</feature>
<accession>A0A481Z911</accession>
<name>A0A481Z911_9VIRU</name>
<gene>
    <name evidence="2" type="ORF">LCPAC202_01350</name>
</gene>
<keyword evidence="1" id="KW-0812">Transmembrane</keyword>
<keyword evidence="1" id="KW-0472">Membrane</keyword>
<keyword evidence="1" id="KW-1133">Transmembrane helix</keyword>